<gene>
    <name evidence="2" type="ORF">OLC1_LOCUS2607</name>
</gene>
<dbReference type="InterPro" id="IPR003855">
    <property type="entry name" value="K+_transporter"/>
</dbReference>
<keyword evidence="3" id="KW-1185">Reference proteome</keyword>
<dbReference type="InterPro" id="IPR053952">
    <property type="entry name" value="K_trans_C"/>
</dbReference>
<protein>
    <submittedName>
        <fullName evidence="2">OLC1v1025223C1</fullName>
    </submittedName>
</protein>
<dbReference type="PANTHER" id="PTHR30540">
    <property type="entry name" value="OSMOTIC STRESS POTASSIUM TRANSPORTER"/>
    <property type="match status" value="1"/>
</dbReference>
<dbReference type="PANTHER" id="PTHR30540:SF94">
    <property type="entry name" value="POTASSIUM TRANSPORTER 5"/>
    <property type="match status" value="1"/>
</dbReference>
<name>A0AAV1C6K7_OLDCO</name>
<accession>A0AAV1C6K7</accession>
<evidence type="ECO:0000259" key="1">
    <source>
        <dbReference type="Pfam" id="PF22776"/>
    </source>
</evidence>
<dbReference type="GO" id="GO:0015079">
    <property type="term" value="F:potassium ion transmembrane transporter activity"/>
    <property type="evidence" value="ECO:0007669"/>
    <property type="project" value="InterPro"/>
</dbReference>
<organism evidence="2 3">
    <name type="scientific">Oldenlandia corymbosa var. corymbosa</name>
    <dbReference type="NCBI Taxonomy" id="529605"/>
    <lineage>
        <taxon>Eukaryota</taxon>
        <taxon>Viridiplantae</taxon>
        <taxon>Streptophyta</taxon>
        <taxon>Embryophyta</taxon>
        <taxon>Tracheophyta</taxon>
        <taxon>Spermatophyta</taxon>
        <taxon>Magnoliopsida</taxon>
        <taxon>eudicotyledons</taxon>
        <taxon>Gunneridae</taxon>
        <taxon>Pentapetalae</taxon>
        <taxon>asterids</taxon>
        <taxon>lamiids</taxon>
        <taxon>Gentianales</taxon>
        <taxon>Rubiaceae</taxon>
        <taxon>Rubioideae</taxon>
        <taxon>Spermacoceae</taxon>
        <taxon>Hedyotis-Oldenlandia complex</taxon>
        <taxon>Oldenlandia</taxon>
    </lineage>
</organism>
<dbReference type="Proteomes" id="UP001161247">
    <property type="component" value="Chromosome 1"/>
</dbReference>
<evidence type="ECO:0000313" key="3">
    <source>
        <dbReference type="Proteomes" id="UP001161247"/>
    </source>
</evidence>
<dbReference type="EMBL" id="OX459118">
    <property type="protein sequence ID" value="CAI9090447.1"/>
    <property type="molecule type" value="Genomic_DNA"/>
</dbReference>
<evidence type="ECO:0000313" key="2">
    <source>
        <dbReference type="EMBL" id="CAI9090447.1"/>
    </source>
</evidence>
<proteinExistence type="predicted"/>
<dbReference type="Pfam" id="PF22776">
    <property type="entry name" value="K_trans_C"/>
    <property type="match status" value="1"/>
</dbReference>
<feature type="domain" description="K+ potassium transporter C-terminal" evidence="1">
    <location>
        <begin position="2"/>
        <end position="146"/>
    </location>
</feature>
<dbReference type="AlphaFoldDB" id="A0AAV1C6K7"/>
<dbReference type="GO" id="GO:0016020">
    <property type="term" value="C:membrane"/>
    <property type="evidence" value="ECO:0007669"/>
    <property type="project" value="InterPro"/>
</dbReference>
<reference evidence="2" key="1">
    <citation type="submission" date="2023-03" db="EMBL/GenBank/DDBJ databases">
        <authorList>
            <person name="Julca I."/>
        </authorList>
    </citation>
    <scope>NUCLEOTIDE SEQUENCE</scope>
</reference>
<sequence length="150" mass="17904">MVSIKSILISEVSLEERFLFRQVEPRDFRAFHWVVRYGYKDKFEEPKVFEHQLIESLKNFIRHEYFILEDGQKEQQINDSENTQHLSGLLHNDEKRRMSCSSRRTMDQGVFYLLGEAEVVAKQDSSLSKKFVVNYTYSFLRKNARQGEKT</sequence>